<dbReference type="Proteomes" id="UP000634530">
    <property type="component" value="Chromosome"/>
</dbReference>
<evidence type="ECO:0000313" key="7">
    <source>
        <dbReference type="Proteomes" id="UP000634530"/>
    </source>
</evidence>
<dbReference type="EMBL" id="CP077093">
    <property type="protein sequence ID" value="QXI31212.1"/>
    <property type="molecule type" value="Genomic_DNA"/>
</dbReference>
<evidence type="ECO:0000259" key="5">
    <source>
        <dbReference type="PROSITE" id="PS50931"/>
    </source>
</evidence>
<dbReference type="InterPro" id="IPR000847">
    <property type="entry name" value="LysR_HTH_N"/>
</dbReference>
<evidence type="ECO:0000256" key="1">
    <source>
        <dbReference type="ARBA" id="ARBA00009437"/>
    </source>
</evidence>
<dbReference type="InterPro" id="IPR036390">
    <property type="entry name" value="WH_DNA-bd_sf"/>
</dbReference>
<dbReference type="InterPro" id="IPR050389">
    <property type="entry name" value="LysR-type_TF"/>
</dbReference>
<dbReference type="InterPro" id="IPR005119">
    <property type="entry name" value="LysR_subst-bd"/>
</dbReference>
<dbReference type="SUPFAM" id="SSF46785">
    <property type="entry name" value="Winged helix' DNA-binding domain"/>
    <property type="match status" value="1"/>
</dbReference>
<keyword evidence="2" id="KW-0805">Transcription regulation</keyword>
<dbReference type="CDD" id="cd08417">
    <property type="entry name" value="PBP2_Nitroaromatics_like"/>
    <property type="match status" value="1"/>
</dbReference>
<protein>
    <submittedName>
        <fullName evidence="6">LysR family transcriptional regulator</fullName>
    </submittedName>
</protein>
<comment type="similarity">
    <text evidence="1">Belongs to the LysR transcriptional regulatory family.</text>
</comment>
<dbReference type="Pfam" id="PF00126">
    <property type="entry name" value="HTH_1"/>
    <property type="match status" value="1"/>
</dbReference>
<evidence type="ECO:0000256" key="2">
    <source>
        <dbReference type="ARBA" id="ARBA00023015"/>
    </source>
</evidence>
<reference evidence="6 7" key="1">
    <citation type="journal article" date="2020" name="Microorganisms">
        <title>Reliable Identification of Environmental Pseudomonas Isolates Using the rpoD Gene.</title>
        <authorList>
            <consortium name="The Broad Institute Genome Sequencing Platform"/>
            <person name="Girard L."/>
            <person name="Lood C."/>
            <person name="Rokni-Zadeh H."/>
            <person name="van Noort V."/>
            <person name="Lavigne R."/>
            <person name="De Mot R."/>
        </authorList>
    </citation>
    <scope>NUCLEOTIDE SEQUENCE [LARGE SCALE GENOMIC DNA]</scope>
    <source>
        <strain evidence="6 7">RW8P3</strain>
    </source>
</reference>
<dbReference type="InterPro" id="IPR036388">
    <property type="entry name" value="WH-like_DNA-bd_sf"/>
</dbReference>
<dbReference type="PROSITE" id="PS50931">
    <property type="entry name" value="HTH_LYSR"/>
    <property type="match status" value="1"/>
</dbReference>
<accession>A0A9E6TUT9</accession>
<sequence length="316" mass="35517">MNPAFNNLSISQLRALVTILEVLNLSRAAILLGTSQSALSRYLAQAREALGDPLMVRQGREYVLTERGLEVLQPLKLVLQRLDGISSPTVFSPATCERRFCMAGSDYVAQYILPELLNDLAVVAPGVSLDFRTWQANRFDWLASGEVDLATSMIEETPADYHGRIIGEDMAVCCMRAGHPLARSNVLTQQDYLAWSHIKITMGGDKDGFIDAHLRKSQASRTIKLAVPFFSAALTVLQQSDALLTLPEHIARTWAGQAEVCYRPIAFMQHQFRYWVVWHSRTQPSPEQQWFRQFIYQHCRGSKFLSPGDHLPLTLA</sequence>
<reference evidence="6 7" key="2">
    <citation type="journal article" date="2021" name="Microorganisms">
        <title>The Ever-Expanding Pseudomonas Genus: Description of 43 New Species and Partition of the Pseudomonas putida Group.</title>
        <authorList>
            <person name="Girard L."/>
            <person name="Lood C."/>
            <person name="Hofte M."/>
            <person name="Vandamme P."/>
            <person name="Rokni-Zadeh H."/>
            <person name="van Noort V."/>
            <person name="Lavigne R."/>
            <person name="De Mot R."/>
        </authorList>
    </citation>
    <scope>NUCLEOTIDE SEQUENCE [LARGE SCALE GENOMIC DNA]</scope>
    <source>
        <strain evidence="6 7">RW8P3</strain>
    </source>
</reference>
<dbReference type="RefSeq" id="WP_186676984.1">
    <property type="nucleotide sequence ID" value="NZ_CP077093.1"/>
</dbReference>
<keyword evidence="4" id="KW-0804">Transcription</keyword>
<dbReference type="SUPFAM" id="SSF53850">
    <property type="entry name" value="Periplasmic binding protein-like II"/>
    <property type="match status" value="1"/>
</dbReference>
<dbReference type="AlphaFoldDB" id="A0A9E6TUT9"/>
<evidence type="ECO:0000313" key="6">
    <source>
        <dbReference type="EMBL" id="QXI31212.1"/>
    </source>
</evidence>
<dbReference type="GO" id="GO:0003677">
    <property type="term" value="F:DNA binding"/>
    <property type="evidence" value="ECO:0007669"/>
    <property type="project" value="UniProtKB-KW"/>
</dbReference>
<organism evidence="6 7">
    <name type="scientific">Pseudomonas vanderleydeniana</name>
    <dbReference type="NCBI Taxonomy" id="2745495"/>
    <lineage>
        <taxon>Bacteria</taxon>
        <taxon>Pseudomonadati</taxon>
        <taxon>Pseudomonadota</taxon>
        <taxon>Gammaproteobacteria</taxon>
        <taxon>Pseudomonadales</taxon>
        <taxon>Pseudomonadaceae</taxon>
        <taxon>Pseudomonas</taxon>
    </lineage>
</organism>
<feature type="domain" description="HTH lysR-type" evidence="5">
    <location>
        <begin position="8"/>
        <end position="65"/>
    </location>
</feature>
<dbReference type="Gene3D" id="1.10.10.10">
    <property type="entry name" value="Winged helix-like DNA-binding domain superfamily/Winged helix DNA-binding domain"/>
    <property type="match status" value="1"/>
</dbReference>
<dbReference type="InterPro" id="IPR037402">
    <property type="entry name" value="YidZ_PBP2"/>
</dbReference>
<proteinExistence type="inferred from homology"/>
<dbReference type="Gene3D" id="3.40.190.10">
    <property type="entry name" value="Periplasmic binding protein-like II"/>
    <property type="match status" value="2"/>
</dbReference>
<evidence type="ECO:0000256" key="3">
    <source>
        <dbReference type="ARBA" id="ARBA00023125"/>
    </source>
</evidence>
<keyword evidence="7" id="KW-1185">Reference proteome</keyword>
<dbReference type="KEGG" id="pvw:HU752_015320"/>
<dbReference type="Pfam" id="PF03466">
    <property type="entry name" value="LysR_substrate"/>
    <property type="match status" value="1"/>
</dbReference>
<dbReference type="PANTHER" id="PTHR30118">
    <property type="entry name" value="HTH-TYPE TRANSCRIPTIONAL REGULATOR LEUO-RELATED"/>
    <property type="match status" value="1"/>
</dbReference>
<dbReference type="PANTHER" id="PTHR30118:SF15">
    <property type="entry name" value="TRANSCRIPTIONAL REGULATORY PROTEIN"/>
    <property type="match status" value="1"/>
</dbReference>
<evidence type="ECO:0000256" key="4">
    <source>
        <dbReference type="ARBA" id="ARBA00023163"/>
    </source>
</evidence>
<dbReference type="GO" id="GO:0003700">
    <property type="term" value="F:DNA-binding transcription factor activity"/>
    <property type="evidence" value="ECO:0007669"/>
    <property type="project" value="InterPro"/>
</dbReference>
<name>A0A9E6TUT9_9PSED</name>
<keyword evidence="3" id="KW-0238">DNA-binding</keyword>
<gene>
    <name evidence="6" type="ORF">HU752_015320</name>
</gene>